<accession>A0A1Q2HY96</accession>
<dbReference type="SUPFAM" id="SSF47336">
    <property type="entry name" value="ACP-like"/>
    <property type="match status" value="1"/>
</dbReference>
<dbReference type="InterPro" id="IPR009081">
    <property type="entry name" value="PP-bd_ACP"/>
</dbReference>
<keyword evidence="3" id="KW-1185">Reference proteome</keyword>
<dbReference type="OrthoDB" id="4409886at2"/>
<dbReference type="InterPro" id="IPR036736">
    <property type="entry name" value="ACP-like_sf"/>
</dbReference>
<proteinExistence type="predicted"/>
<dbReference type="AlphaFoldDB" id="A0A1Q2HY96"/>
<dbReference type="RefSeq" id="WP_095660391.1">
    <property type="nucleotide sequence ID" value="NZ_CP019688.1"/>
</dbReference>
<dbReference type="EMBL" id="CP019688">
    <property type="protein sequence ID" value="AQQ15750.1"/>
    <property type="molecule type" value="Genomic_DNA"/>
</dbReference>
<reference evidence="2 3" key="1">
    <citation type="submission" date="2016-12" db="EMBL/GenBank/DDBJ databases">
        <authorList>
            <person name="Song W.-J."/>
            <person name="Kurnit D.M."/>
        </authorList>
    </citation>
    <scope>NUCLEOTIDE SEQUENCE [LARGE SCALE GENOMIC DNA]</scope>
    <source>
        <strain evidence="2 3">DSM 30827</strain>
    </source>
</reference>
<organism evidence="2 3">
    <name type="scientific">Corynebacterium glaucum</name>
    <dbReference type="NCBI Taxonomy" id="187491"/>
    <lineage>
        <taxon>Bacteria</taxon>
        <taxon>Bacillati</taxon>
        <taxon>Actinomycetota</taxon>
        <taxon>Actinomycetes</taxon>
        <taxon>Mycobacteriales</taxon>
        <taxon>Corynebacteriaceae</taxon>
        <taxon>Corynebacterium</taxon>
    </lineage>
</organism>
<dbReference type="PROSITE" id="PS50075">
    <property type="entry name" value="CARRIER"/>
    <property type="match status" value="1"/>
</dbReference>
<sequence length="99" mass="11278">MAHLYYEGMELSERLGLDKIELVQEDTVSRLLSLIDDHFNANLSPETPLTDSALSSLDRIELAIRIEEEFGVRIDERVYDKCATVGELAEYLEENSEEA</sequence>
<dbReference type="Proteomes" id="UP000217209">
    <property type="component" value="Chromosome"/>
</dbReference>
<dbReference type="Pfam" id="PF00550">
    <property type="entry name" value="PP-binding"/>
    <property type="match status" value="1"/>
</dbReference>
<evidence type="ECO:0000259" key="1">
    <source>
        <dbReference type="PROSITE" id="PS50075"/>
    </source>
</evidence>
<feature type="domain" description="Carrier" evidence="1">
    <location>
        <begin position="18"/>
        <end position="96"/>
    </location>
</feature>
<evidence type="ECO:0000313" key="2">
    <source>
        <dbReference type="EMBL" id="AQQ15750.1"/>
    </source>
</evidence>
<gene>
    <name evidence="2" type="ORF">CGLAU_08985</name>
</gene>
<protein>
    <submittedName>
        <fullName evidence="2">Acyl carrier protein</fullName>
    </submittedName>
</protein>
<evidence type="ECO:0000313" key="3">
    <source>
        <dbReference type="Proteomes" id="UP000217209"/>
    </source>
</evidence>
<dbReference type="Gene3D" id="1.10.1200.10">
    <property type="entry name" value="ACP-like"/>
    <property type="match status" value="1"/>
</dbReference>
<name>A0A1Q2HY96_9CORY</name>
<dbReference type="KEGG" id="cgv:CGLAU_08985"/>